<dbReference type="Pfam" id="PF07728">
    <property type="entry name" value="AAA_5"/>
    <property type="match status" value="1"/>
</dbReference>
<gene>
    <name evidence="2" type="ORF">HMPREF9306_00605</name>
</gene>
<dbReference type="PANTHER" id="PTHR37291">
    <property type="entry name" value="5-METHYLCYTOSINE-SPECIFIC RESTRICTION ENZYME B"/>
    <property type="match status" value="1"/>
</dbReference>
<dbReference type="GO" id="GO:0005524">
    <property type="term" value="F:ATP binding"/>
    <property type="evidence" value="ECO:0007669"/>
    <property type="project" value="InterPro"/>
</dbReference>
<dbReference type="OrthoDB" id="9781481at2"/>
<protein>
    <recommendedName>
        <fullName evidence="1">AAA+ ATPase domain-containing protein</fullName>
    </recommendedName>
</protein>
<dbReference type="SUPFAM" id="SSF52540">
    <property type="entry name" value="P-loop containing nucleoside triphosphate hydrolases"/>
    <property type="match status" value="1"/>
</dbReference>
<name>S2W1P4_9ACTN</name>
<keyword evidence="3" id="KW-1185">Reference proteome</keyword>
<evidence type="ECO:0000313" key="3">
    <source>
        <dbReference type="Proteomes" id="UP000014417"/>
    </source>
</evidence>
<dbReference type="InterPro" id="IPR027417">
    <property type="entry name" value="P-loop_NTPase"/>
</dbReference>
<dbReference type="HOGENOM" id="CLU_008747_1_1_11"/>
<dbReference type="PATRIC" id="fig|883161.3.peg.607"/>
<reference evidence="2 3" key="1">
    <citation type="submission" date="2013-04" db="EMBL/GenBank/DDBJ databases">
        <title>The Genome Sequence of Propionimicrobium lymphophilum ACS-093-V-SCH5.</title>
        <authorList>
            <consortium name="The Broad Institute Genomics Platform"/>
            <person name="Earl A."/>
            <person name="Ward D."/>
            <person name="Feldgarden M."/>
            <person name="Gevers D."/>
            <person name="Saerens B."/>
            <person name="Vaneechoutte M."/>
            <person name="Walker B."/>
            <person name="Young S."/>
            <person name="Zeng Q."/>
            <person name="Gargeya S."/>
            <person name="Fitzgerald M."/>
            <person name="Haas B."/>
            <person name="Abouelleil A."/>
            <person name="Allen A.W."/>
            <person name="Alvarado L."/>
            <person name="Arachchi H.M."/>
            <person name="Berlin A.M."/>
            <person name="Chapman S.B."/>
            <person name="Gainer-Dewar J."/>
            <person name="Goldberg J."/>
            <person name="Griggs A."/>
            <person name="Gujja S."/>
            <person name="Hansen M."/>
            <person name="Howarth C."/>
            <person name="Imamovic A."/>
            <person name="Ireland A."/>
            <person name="Larimer J."/>
            <person name="McCowan C."/>
            <person name="Murphy C."/>
            <person name="Pearson M."/>
            <person name="Poon T.W."/>
            <person name="Priest M."/>
            <person name="Roberts A."/>
            <person name="Saif S."/>
            <person name="Shea T."/>
            <person name="Sisk P."/>
            <person name="Sykes S."/>
            <person name="Wortman J."/>
            <person name="Nusbaum C."/>
            <person name="Birren B."/>
        </authorList>
    </citation>
    <scope>NUCLEOTIDE SEQUENCE [LARGE SCALE GENOMIC DNA]</scope>
    <source>
        <strain evidence="2 3">ACS-093-V-SCH5</strain>
    </source>
</reference>
<dbReference type="RefSeq" id="WP_016455451.1">
    <property type="nucleotide sequence ID" value="NZ_KE150269.1"/>
</dbReference>
<sequence>MSNQNFTWTNFYMALADRLLDYRENRNRLIHEITEAYASSGIKFPKLDSGNEIADIDPFTVFGLFNKGITPENRLKIITSLAKALSVDAEPPTNFEGIPTLNNLNATFYRFSSDPRRGEKDIENLWDLFTAGLELTESETASTREKFVQAYERTINLSGLKWKTFIGLYWARPFRFVSLDSRNRWFIGDMAAVGEEIAGLFPKERGPLITDGNEYLAICDEISKRLGTPECPFASFPELTNAAYLESERVNKERKAEEKASQSEAEQNALGDADVETVRYWVYSPGTQAEKWDEFYETRIMAISWKELGDLRAYPSKEDMRLKLVELDGGDSLQKNNAHAVWQFVNEIKPGDVVFVKQGRRKIVGRGVVKGDYEYDNSMPEFPNRRSVEWTHKCDLETEDDFAMKTLTEVTDYTDLIAKLNSYFSEEAEEAIEPQPVIDYPAYTEEDFLEEVFMSKQGYEELTGVLRKKKNIILQGAPGVGKTFIAKRLAYSMMGVKDIQRVKMAQFHQSYSYEDFVEGFRPSENGFELTRGAFYRFCKEAEADSENDYFFIIDEINRGNLSKIFGELFMLIENDKRGPKNKLELLYSRELFSVPSNLYIIGMMNTADRSLAMLDYALRRRFAFFEMKPGFQTEGFASYLDTLACPKLNNLVGCVAQLNEAISSDDALGEGFRIGHSYFCGFSESPSDQKLSSIVEYELIPMLKEYWFDDKSKTSEWAGKLRNAIK</sequence>
<evidence type="ECO:0000259" key="1">
    <source>
        <dbReference type="SMART" id="SM00382"/>
    </source>
</evidence>
<dbReference type="InterPro" id="IPR003593">
    <property type="entry name" value="AAA+_ATPase"/>
</dbReference>
<comment type="caution">
    <text evidence="2">The sequence shown here is derived from an EMBL/GenBank/DDBJ whole genome shotgun (WGS) entry which is preliminary data.</text>
</comment>
<dbReference type="Proteomes" id="UP000014417">
    <property type="component" value="Unassembled WGS sequence"/>
</dbReference>
<dbReference type="InterPro" id="IPR052934">
    <property type="entry name" value="Methyl-DNA_Rec/Restrict_Enz"/>
</dbReference>
<dbReference type="EMBL" id="AGZR01000005">
    <property type="protein sequence ID" value="EPD33076.1"/>
    <property type="molecule type" value="Genomic_DNA"/>
</dbReference>
<dbReference type="GO" id="GO:0016887">
    <property type="term" value="F:ATP hydrolysis activity"/>
    <property type="evidence" value="ECO:0007669"/>
    <property type="project" value="InterPro"/>
</dbReference>
<organism evidence="2 3">
    <name type="scientific">Propionimicrobium lymphophilum ACS-093-V-SCH5</name>
    <dbReference type="NCBI Taxonomy" id="883161"/>
    <lineage>
        <taxon>Bacteria</taxon>
        <taxon>Bacillati</taxon>
        <taxon>Actinomycetota</taxon>
        <taxon>Actinomycetes</taxon>
        <taxon>Propionibacteriales</taxon>
        <taxon>Propionibacteriaceae</taxon>
        <taxon>Propionimicrobium</taxon>
    </lineage>
</organism>
<evidence type="ECO:0000313" key="2">
    <source>
        <dbReference type="EMBL" id="EPD33076.1"/>
    </source>
</evidence>
<feature type="domain" description="AAA+ ATPase" evidence="1">
    <location>
        <begin position="468"/>
        <end position="628"/>
    </location>
</feature>
<dbReference type="SMART" id="SM00382">
    <property type="entry name" value="AAA"/>
    <property type="match status" value="1"/>
</dbReference>
<dbReference type="Gene3D" id="3.40.50.300">
    <property type="entry name" value="P-loop containing nucleotide triphosphate hydrolases"/>
    <property type="match status" value="1"/>
</dbReference>
<dbReference type="InterPro" id="IPR011704">
    <property type="entry name" value="ATPase_dyneun-rel_AAA"/>
</dbReference>
<dbReference type="AlphaFoldDB" id="S2W1P4"/>
<accession>S2W1P4</accession>
<dbReference type="PANTHER" id="PTHR37291:SF1">
    <property type="entry name" value="TYPE IV METHYL-DIRECTED RESTRICTION ENZYME ECOKMCRB SUBUNIT"/>
    <property type="match status" value="1"/>
</dbReference>
<dbReference type="CDD" id="cd00009">
    <property type="entry name" value="AAA"/>
    <property type="match status" value="1"/>
</dbReference>
<dbReference type="STRING" id="883161.HMPREF9306_00605"/>
<proteinExistence type="predicted"/>